<dbReference type="InterPro" id="IPR012042">
    <property type="entry name" value="NeuTTM/CthTTM-like"/>
</dbReference>
<name>A0A3D9IA48_9BACL</name>
<gene>
    <name evidence="3" type="ORF">DFP95_10866</name>
</gene>
<dbReference type="Pfam" id="PF01928">
    <property type="entry name" value="CYTH"/>
    <property type="match status" value="1"/>
</dbReference>
<dbReference type="AlphaFoldDB" id="A0A3D9IA48"/>
<sequence length="168" mass="19503">MSLEIEKKFLLTEFPARWIEDGSLRIRSDQRIEQTYLAMDETQELRVRKITDLGSGAVTYRQTFKKGHGLVREEIEYEISEGIFDQIMQAFEATPLIKRRVTVDWKGFGIEIDCYEHIDLIVAEVEFESVEAADAFVAPDWIVRDISSEREYSNKKMWKEVQGKGSSA</sequence>
<dbReference type="Gene3D" id="2.40.320.10">
    <property type="entry name" value="Hypothetical Protein Pfu-838710-001"/>
    <property type="match status" value="1"/>
</dbReference>
<dbReference type="InterPro" id="IPR023577">
    <property type="entry name" value="CYTH_domain"/>
</dbReference>
<reference evidence="3 4" key="1">
    <citation type="submission" date="2018-07" db="EMBL/GenBank/DDBJ databases">
        <title>Genomic Encyclopedia of Type Strains, Phase III (KMG-III): the genomes of soil and plant-associated and newly described type strains.</title>
        <authorList>
            <person name="Whitman W."/>
        </authorList>
    </citation>
    <scope>NUCLEOTIDE SEQUENCE [LARGE SCALE GENOMIC DNA]</scope>
    <source>
        <strain evidence="3 4">CECT 8236</strain>
    </source>
</reference>
<dbReference type="PANTHER" id="PTHR40114">
    <property type="entry name" value="SLR0698 PROTEIN"/>
    <property type="match status" value="1"/>
</dbReference>
<evidence type="ECO:0000256" key="1">
    <source>
        <dbReference type="PIRSR" id="PIRSR016487-1"/>
    </source>
</evidence>
<organism evidence="3 4">
    <name type="scientific">Cohnella lupini</name>
    <dbReference type="NCBI Taxonomy" id="1294267"/>
    <lineage>
        <taxon>Bacteria</taxon>
        <taxon>Bacillati</taxon>
        <taxon>Bacillota</taxon>
        <taxon>Bacilli</taxon>
        <taxon>Bacillales</taxon>
        <taxon>Paenibacillaceae</taxon>
        <taxon>Cohnella</taxon>
    </lineage>
</organism>
<feature type="active site" description="Proton acceptor" evidence="1">
    <location>
        <position position="36"/>
    </location>
</feature>
<dbReference type="PIRSF" id="PIRSF016487">
    <property type="entry name" value="CYTH_UCP016487"/>
    <property type="match status" value="1"/>
</dbReference>
<dbReference type="InterPro" id="IPR033469">
    <property type="entry name" value="CYTH-like_dom_sf"/>
</dbReference>
<keyword evidence="4" id="KW-1185">Reference proteome</keyword>
<evidence type="ECO:0000313" key="3">
    <source>
        <dbReference type="EMBL" id="RED58540.1"/>
    </source>
</evidence>
<dbReference type="PANTHER" id="PTHR40114:SF1">
    <property type="entry name" value="SLR0698 PROTEIN"/>
    <property type="match status" value="1"/>
</dbReference>
<proteinExistence type="predicted"/>
<dbReference type="Proteomes" id="UP000256869">
    <property type="component" value="Unassembled WGS sequence"/>
</dbReference>
<dbReference type="SUPFAM" id="SSF55154">
    <property type="entry name" value="CYTH-like phosphatases"/>
    <property type="match status" value="1"/>
</dbReference>
<dbReference type="PROSITE" id="PS51707">
    <property type="entry name" value="CYTH"/>
    <property type="match status" value="1"/>
</dbReference>
<evidence type="ECO:0000259" key="2">
    <source>
        <dbReference type="PROSITE" id="PS51707"/>
    </source>
</evidence>
<dbReference type="SMART" id="SM01118">
    <property type="entry name" value="CYTH"/>
    <property type="match status" value="1"/>
</dbReference>
<protein>
    <submittedName>
        <fullName evidence="3">CYTH domain-containing protein</fullName>
    </submittedName>
</protein>
<feature type="domain" description="CYTH" evidence="2">
    <location>
        <begin position="2"/>
        <end position="164"/>
    </location>
</feature>
<dbReference type="RefSeq" id="WP_115993525.1">
    <property type="nucleotide sequence ID" value="NZ_QRDY01000008.1"/>
</dbReference>
<dbReference type="EMBL" id="QRDY01000008">
    <property type="protein sequence ID" value="RED58540.1"/>
    <property type="molecule type" value="Genomic_DNA"/>
</dbReference>
<dbReference type="OrthoDB" id="9805588at2"/>
<accession>A0A3D9IA48</accession>
<evidence type="ECO:0000313" key="4">
    <source>
        <dbReference type="Proteomes" id="UP000256869"/>
    </source>
</evidence>
<comment type="caution">
    <text evidence="3">The sequence shown here is derived from an EMBL/GenBank/DDBJ whole genome shotgun (WGS) entry which is preliminary data.</text>
</comment>